<feature type="compositionally biased region" description="Basic and acidic residues" evidence="1">
    <location>
        <begin position="30"/>
        <end position="40"/>
    </location>
</feature>
<organism evidence="2 3">
    <name type="scientific">Actinopolyspora mortivallis</name>
    <dbReference type="NCBI Taxonomy" id="33906"/>
    <lineage>
        <taxon>Bacteria</taxon>
        <taxon>Bacillati</taxon>
        <taxon>Actinomycetota</taxon>
        <taxon>Actinomycetes</taxon>
        <taxon>Actinopolysporales</taxon>
        <taxon>Actinopolysporaceae</taxon>
        <taxon>Actinopolyspora</taxon>
    </lineage>
</organism>
<accession>A0A2T0GXA8</accession>
<reference evidence="2 3" key="1">
    <citation type="submission" date="2018-03" db="EMBL/GenBank/DDBJ databases">
        <title>Actinopolyspora mortivallis from Sahara, screening for active biomolecules.</title>
        <authorList>
            <person name="Selama O."/>
            <person name="Wellington E.M.H."/>
            <person name="Hacene H."/>
        </authorList>
    </citation>
    <scope>NUCLEOTIDE SEQUENCE [LARGE SCALE GENOMIC DNA]</scope>
    <source>
        <strain evidence="2 3">M5A</strain>
    </source>
</reference>
<dbReference type="EMBL" id="PVSR01000010">
    <property type="protein sequence ID" value="PRW63746.1"/>
    <property type="molecule type" value="Genomic_DNA"/>
</dbReference>
<evidence type="ECO:0000256" key="1">
    <source>
        <dbReference type="SAM" id="MobiDB-lite"/>
    </source>
</evidence>
<sequence length="119" mass="13567">MNRWWPSWWTATTVSGGDLTGPRPPLVQRPRLEQSRDNGRRGPTRSTISTSTPSRHRPRHRGPTDPDRRGPSTVGPVQFLEPAHTHAGAEQPPRPRADHSETTMRRLRSPFDPDPVRDW</sequence>
<feature type="region of interest" description="Disordered" evidence="1">
    <location>
        <begin position="1"/>
        <end position="119"/>
    </location>
</feature>
<evidence type="ECO:0000313" key="3">
    <source>
        <dbReference type="Proteomes" id="UP000239352"/>
    </source>
</evidence>
<name>A0A2T0GXA8_ACTMO</name>
<gene>
    <name evidence="2" type="ORF">CEP50_09055</name>
</gene>
<evidence type="ECO:0000313" key="2">
    <source>
        <dbReference type="EMBL" id="PRW63746.1"/>
    </source>
</evidence>
<dbReference type="Proteomes" id="UP000239352">
    <property type="component" value="Unassembled WGS sequence"/>
</dbReference>
<comment type="caution">
    <text evidence="2">The sequence shown here is derived from an EMBL/GenBank/DDBJ whole genome shotgun (WGS) entry which is preliminary data.</text>
</comment>
<feature type="compositionally biased region" description="Basic and acidic residues" evidence="1">
    <location>
        <begin position="93"/>
        <end position="119"/>
    </location>
</feature>
<proteinExistence type="predicted"/>
<feature type="compositionally biased region" description="Low complexity" evidence="1">
    <location>
        <begin position="44"/>
        <end position="53"/>
    </location>
</feature>
<protein>
    <submittedName>
        <fullName evidence="2">Uncharacterized protein</fullName>
    </submittedName>
</protein>
<dbReference type="AlphaFoldDB" id="A0A2T0GXA8"/>
<keyword evidence="3" id="KW-1185">Reference proteome</keyword>
<dbReference type="InParanoid" id="A0A2T0GXA8"/>